<name>A0AAE6IW24_TREPH</name>
<dbReference type="CDD" id="cd00009">
    <property type="entry name" value="AAA"/>
    <property type="match status" value="1"/>
</dbReference>
<gene>
    <name evidence="2" type="ORF">FUT82_09880</name>
</gene>
<dbReference type="SMART" id="SM00382">
    <property type="entry name" value="AAA"/>
    <property type="match status" value="1"/>
</dbReference>
<dbReference type="RefSeq" id="WP_148884554.1">
    <property type="nucleotide sequence ID" value="NZ_CP042817.1"/>
</dbReference>
<dbReference type="EMBL" id="CP042817">
    <property type="protein sequence ID" value="QEJ98277.1"/>
    <property type="molecule type" value="Genomic_DNA"/>
</dbReference>
<feature type="domain" description="AAA+ ATPase" evidence="1">
    <location>
        <begin position="132"/>
        <end position="287"/>
    </location>
</feature>
<dbReference type="Pfam" id="PF20030">
    <property type="entry name" value="bpMoxR"/>
    <property type="match status" value="1"/>
</dbReference>
<dbReference type="Gene3D" id="3.40.50.300">
    <property type="entry name" value="P-loop containing nucleotide triphosphate hydrolases"/>
    <property type="match status" value="1"/>
</dbReference>
<dbReference type="InterPro" id="IPR003593">
    <property type="entry name" value="AAA+_ATPase"/>
</dbReference>
<sequence>MTYTKEEVLKNITAVIKTFNDARVNPSSILSKLSYSQKEQTEICNLFNVNRMVDVLKFVPNLKYTKNKHGTTFVGFETNENENNLIQETNTTMEEKTMEKKHDRIETLLKELGKDLYEKDEALRLALLTAIAGESIFFLGAPGCAKSMIARRMLKAFKADGDGSVKYFETLLNQFTTPDEVFGNVSLKALNGELPEQKGKEEYRRLTKNMLPEADIAFLDEIWKASPAILNTLLTIINERKFHNGNKIMDVPLKTIFTASNELPAKNRGLEALYDRLILRLQLDFIENEDNFFEMISGANFCEFELSDEAKKKQISNDELKNWKIQIDKITLSPEARAVISAIRKELTLRNAAMSDEEKEKGEQFQVGDRRWKKITHILKTSAFLNDRTEIDLMDCQLIEYCIWNTEKQQKKAREIVEKCIQQNGLDCDTAIEEINEEIEEFKTRVDETWFEETLPVKYKMKDDVSAYKILNPKEIYFADQKVVPYYISDSYKWSGYNDRMGMLYDAKGEALGLNYNFAFNNCSVSNDKITWTDWWRSYNSLPERKHTMTIETSIKQKECSDIAQETLQKNFDKKHYAPIVKAINAEIEKIKTKKENDAIPFKANLFADQAFNTSIVSKLDEAIHTFEDAKINLDKQHARYFNAELQAKFSVGDVILKDGVVLSSDEIKNISENEKASVIAVICVDGEKPFAISIVEGKKNWTALDDFLHEHKTTLTDEYAENWIIPQATELEEIWDNREKINASLKAAGKPELTTQEYWSSEEKGDGAAVYQMFDEEGHQDHTTKDHEYAIRAIRYWTKD</sequence>
<evidence type="ECO:0000313" key="2">
    <source>
        <dbReference type="EMBL" id="QEJ98277.1"/>
    </source>
</evidence>
<evidence type="ECO:0000259" key="1">
    <source>
        <dbReference type="SMART" id="SM00382"/>
    </source>
</evidence>
<dbReference type="Pfam" id="PF17868">
    <property type="entry name" value="AAA_lid_8"/>
    <property type="match status" value="1"/>
</dbReference>
<dbReference type="InterPro" id="IPR041538">
    <property type="entry name" value="RavA-like_AAA_lid"/>
</dbReference>
<proteinExistence type="predicted"/>
<accession>A0AAE6IW24</accession>
<dbReference type="PANTHER" id="PTHR32204:SF0">
    <property type="entry name" value="ATPASE RAVA"/>
    <property type="match status" value="1"/>
</dbReference>
<dbReference type="Proteomes" id="UP000323594">
    <property type="component" value="Chromosome"/>
</dbReference>
<protein>
    <submittedName>
        <fullName evidence="2">AAA family ATPase</fullName>
    </submittedName>
</protein>
<dbReference type="SUPFAM" id="SSF52540">
    <property type="entry name" value="P-loop containing nucleoside triphosphate hydrolases"/>
    <property type="match status" value="1"/>
</dbReference>
<reference evidence="2 3" key="1">
    <citation type="submission" date="2019-08" db="EMBL/GenBank/DDBJ databases">
        <authorList>
            <person name="Kuhnert P."/>
        </authorList>
    </citation>
    <scope>NUCLEOTIDE SEQUENCE [LARGE SCALE GENOMIC DNA]</scope>
    <source>
        <strain evidence="2 3">B36.5</strain>
    </source>
</reference>
<evidence type="ECO:0000313" key="3">
    <source>
        <dbReference type="Proteomes" id="UP000323594"/>
    </source>
</evidence>
<organism evidence="2 3">
    <name type="scientific">Treponema phagedenis</name>
    <dbReference type="NCBI Taxonomy" id="162"/>
    <lineage>
        <taxon>Bacteria</taxon>
        <taxon>Pseudomonadati</taxon>
        <taxon>Spirochaetota</taxon>
        <taxon>Spirochaetia</taxon>
        <taxon>Spirochaetales</taxon>
        <taxon>Treponemataceae</taxon>
        <taxon>Treponema</taxon>
    </lineage>
</organism>
<dbReference type="PANTHER" id="PTHR32204">
    <property type="entry name" value="ATPASE RAVA"/>
    <property type="match status" value="1"/>
</dbReference>
<dbReference type="InterPro" id="IPR050513">
    <property type="entry name" value="RavA_ATPases"/>
</dbReference>
<dbReference type="InterPro" id="IPR027417">
    <property type="entry name" value="P-loop_NTPase"/>
</dbReference>
<dbReference type="InterPro" id="IPR045427">
    <property type="entry name" value="MoxR"/>
</dbReference>
<dbReference type="AlphaFoldDB" id="A0AAE6IW24"/>